<dbReference type="EMBL" id="BSYO01000032">
    <property type="protein sequence ID" value="GMH26994.1"/>
    <property type="molecule type" value="Genomic_DNA"/>
</dbReference>
<dbReference type="Proteomes" id="UP001279734">
    <property type="component" value="Unassembled WGS sequence"/>
</dbReference>
<protein>
    <submittedName>
        <fullName evidence="1">Uncharacterized protein</fullName>
    </submittedName>
</protein>
<evidence type="ECO:0000313" key="2">
    <source>
        <dbReference type="Proteomes" id="UP001279734"/>
    </source>
</evidence>
<name>A0AAD3TD03_NEPGR</name>
<evidence type="ECO:0000313" key="1">
    <source>
        <dbReference type="EMBL" id="GMH26994.1"/>
    </source>
</evidence>
<reference evidence="1" key="1">
    <citation type="submission" date="2023-05" db="EMBL/GenBank/DDBJ databases">
        <title>Nepenthes gracilis genome sequencing.</title>
        <authorList>
            <person name="Fukushima K."/>
        </authorList>
    </citation>
    <scope>NUCLEOTIDE SEQUENCE</scope>
    <source>
        <strain evidence="1">SING2019-196</strain>
    </source>
</reference>
<organism evidence="1 2">
    <name type="scientific">Nepenthes gracilis</name>
    <name type="common">Slender pitcher plant</name>
    <dbReference type="NCBI Taxonomy" id="150966"/>
    <lineage>
        <taxon>Eukaryota</taxon>
        <taxon>Viridiplantae</taxon>
        <taxon>Streptophyta</taxon>
        <taxon>Embryophyta</taxon>
        <taxon>Tracheophyta</taxon>
        <taxon>Spermatophyta</taxon>
        <taxon>Magnoliopsida</taxon>
        <taxon>eudicotyledons</taxon>
        <taxon>Gunneridae</taxon>
        <taxon>Pentapetalae</taxon>
        <taxon>Caryophyllales</taxon>
        <taxon>Nepenthaceae</taxon>
        <taxon>Nepenthes</taxon>
    </lineage>
</organism>
<proteinExistence type="predicted"/>
<dbReference type="AlphaFoldDB" id="A0AAD3TD03"/>
<accession>A0AAD3TD03</accession>
<sequence length="75" mass="8491">MSISKVEDRISRIGQNIFRGSGSIDGVERGATVIPSWKLYWDPFEGKVKSSLTEPYDGATDHHHHQDCFPTLLKF</sequence>
<gene>
    <name evidence="1" type="ORF">Nepgr_028837</name>
</gene>
<keyword evidence="2" id="KW-1185">Reference proteome</keyword>
<comment type="caution">
    <text evidence="1">The sequence shown here is derived from an EMBL/GenBank/DDBJ whole genome shotgun (WGS) entry which is preliminary data.</text>
</comment>